<evidence type="ECO:0000313" key="3">
    <source>
        <dbReference type="Proteomes" id="UP000001861"/>
    </source>
</evidence>
<dbReference type="GeneID" id="6010456"/>
<dbReference type="RefSeq" id="XP_001833952.2">
    <property type="nucleotide sequence ID" value="XM_001833900.2"/>
</dbReference>
<name>A8NIA7_COPC7</name>
<keyword evidence="3" id="KW-1185">Reference proteome</keyword>
<dbReference type="InParanoid" id="A8NIA7"/>
<feature type="compositionally biased region" description="Basic and acidic residues" evidence="1">
    <location>
        <begin position="12"/>
        <end position="29"/>
    </location>
</feature>
<feature type="region of interest" description="Disordered" evidence="1">
    <location>
        <begin position="1"/>
        <end position="61"/>
    </location>
</feature>
<sequence>MLQQGQSMMFASDERSKTYNDHSNSERYARHNNANPKKSLKLSLPTPPSPNEILDQSIGNDADDIDSGEAEGWFWYLGKRVRVRKPGKEYFVEKDVDDLGVWTNLYIYCFWFGVAGFEIMSAVGESMRSWFIVLLGGHVEFQIGTSGRKSLYSSQLDAHSAVIVSNSMVVVPVYLRGS</sequence>
<comment type="caution">
    <text evidence="2">The sequence shown here is derived from an EMBL/GenBank/DDBJ whole genome shotgun (WGS) entry which is preliminary data.</text>
</comment>
<reference evidence="2 3" key="1">
    <citation type="journal article" date="2010" name="Proc. Natl. Acad. Sci. U.S.A.">
        <title>Insights into evolution of multicellular fungi from the assembled chromosomes of the mushroom Coprinopsis cinerea (Coprinus cinereus).</title>
        <authorList>
            <person name="Stajich J.E."/>
            <person name="Wilke S.K."/>
            <person name="Ahren D."/>
            <person name="Au C.H."/>
            <person name="Birren B.W."/>
            <person name="Borodovsky M."/>
            <person name="Burns C."/>
            <person name="Canback B."/>
            <person name="Casselton L.A."/>
            <person name="Cheng C.K."/>
            <person name="Deng J."/>
            <person name="Dietrich F.S."/>
            <person name="Fargo D.C."/>
            <person name="Farman M.L."/>
            <person name="Gathman A.C."/>
            <person name="Goldberg J."/>
            <person name="Guigo R."/>
            <person name="Hoegger P.J."/>
            <person name="Hooker J.B."/>
            <person name="Huggins A."/>
            <person name="James T.Y."/>
            <person name="Kamada T."/>
            <person name="Kilaru S."/>
            <person name="Kodira C."/>
            <person name="Kues U."/>
            <person name="Kupfer D."/>
            <person name="Kwan H.S."/>
            <person name="Lomsadze A."/>
            <person name="Li W."/>
            <person name="Lilly W.W."/>
            <person name="Ma L.J."/>
            <person name="Mackey A.J."/>
            <person name="Manning G."/>
            <person name="Martin F."/>
            <person name="Muraguchi H."/>
            <person name="Natvig D.O."/>
            <person name="Palmerini H."/>
            <person name="Ramesh M.A."/>
            <person name="Rehmeyer C.J."/>
            <person name="Roe B.A."/>
            <person name="Shenoy N."/>
            <person name="Stanke M."/>
            <person name="Ter-Hovhannisyan V."/>
            <person name="Tunlid A."/>
            <person name="Velagapudi R."/>
            <person name="Vision T.J."/>
            <person name="Zeng Q."/>
            <person name="Zolan M.E."/>
            <person name="Pukkila P.J."/>
        </authorList>
    </citation>
    <scope>NUCLEOTIDE SEQUENCE [LARGE SCALE GENOMIC DNA]</scope>
    <source>
        <strain evidence="3">Okayama-7 / 130 / ATCC MYA-4618 / FGSC 9003</strain>
    </source>
</reference>
<dbReference type="Proteomes" id="UP000001861">
    <property type="component" value="Unassembled WGS sequence"/>
</dbReference>
<dbReference type="AlphaFoldDB" id="A8NIA7"/>
<evidence type="ECO:0000313" key="2">
    <source>
        <dbReference type="EMBL" id="EAU87982.2"/>
    </source>
</evidence>
<gene>
    <name evidence="2" type="ORF">CC1G_01629</name>
</gene>
<dbReference type="HOGENOM" id="CLU_1510527_0_0_1"/>
<dbReference type="VEuPathDB" id="FungiDB:CC1G_01629"/>
<dbReference type="EMBL" id="AACS02000010">
    <property type="protein sequence ID" value="EAU87982.2"/>
    <property type="molecule type" value="Genomic_DNA"/>
</dbReference>
<evidence type="ECO:0000256" key="1">
    <source>
        <dbReference type="SAM" id="MobiDB-lite"/>
    </source>
</evidence>
<accession>A8NIA7</accession>
<proteinExistence type="predicted"/>
<protein>
    <submittedName>
        <fullName evidence="2">Uncharacterized protein</fullName>
    </submittedName>
</protein>
<organism evidence="2 3">
    <name type="scientific">Coprinopsis cinerea (strain Okayama-7 / 130 / ATCC MYA-4618 / FGSC 9003)</name>
    <name type="common">Inky cap fungus</name>
    <name type="synonym">Hormographiella aspergillata</name>
    <dbReference type="NCBI Taxonomy" id="240176"/>
    <lineage>
        <taxon>Eukaryota</taxon>
        <taxon>Fungi</taxon>
        <taxon>Dikarya</taxon>
        <taxon>Basidiomycota</taxon>
        <taxon>Agaricomycotina</taxon>
        <taxon>Agaricomycetes</taxon>
        <taxon>Agaricomycetidae</taxon>
        <taxon>Agaricales</taxon>
        <taxon>Agaricineae</taxon>
        <taxon>Psathyrellaceae</taxon>
        <taxon>Coprinopsis</taxon>
    </lineage>
</organism>
<dbReference type="KEGG" id="cci:CC1G_01629"/>